<reference evidence="11 12" key="1">
    <citation type="journal article" date="2013" name="Int. J. Syst. Evol. Microbiol.">
        <title>Hoeflea suaedae sp. nov., an endophytic bacterium isolated from the root of the halophyte Suaeda maritima.</title>
        <authorList>
            <person name="Chung E.J."/>
            <person name="Park J.A."/>
            <person name="Pramanik P."/>
            <person name="Bibi F."/>
            <person name="Jeon C.O."/>
            <person name="Chung Y.R."/>
        </authorList>
    </citation>
    <scope>NUCLEOTIDE SEQUENCE [LARGE SCALE GENOMIC DNA]</scope>
    <source>
        <strain evidence="11 12">YC6898</strain>
    </source>
</reference>
<dbReference type="PROSITE" id="PS00075">
    <property type="entry name" value="DHFR_1"/>
    <property type="match status" value="1"/>
</dbReference>
<comment type="similarity">
    <text evidence="2 8 9">Belongs to the dihydrofolate reductase family.</text>
</comment>
<dbReference type="GO" id="GO:0006730">
    <property type="term" value="P:one-carbon metabolic process"/>
    <property type="evidence" value="ECO:0007669"/>
    <property type="project" value="UniProtKB-KW"/>
</dbReference>
<protein>
    <recommendedName>
        <fullName evidence="3 8">Dihydrofolate reductase</fullName>
        <ecNumber evidence="3 8">1.5.1.3</ecNumber>
    </recommendedName>
</protein>
<dbReference type="Gene3D" id="3.40.430.10">
    <property type="entry name" value="Dihydrofolate Reductase, subunit A"/>
    <property type="match status" value="1"/>
</dbReference>
<evidence type="ECO:0000256" key="5">
    <source>
        <dbReference type="ARBA" id="ARBA00022857"/>
    </source>
</evidence>
<dbReference type="UniPathway" id="UPA00077">
    <property type="reaction ID" value="UER00158"/>
</dbReference>
<evidence type="ECO:0000256" key="8">
    <source>
        <dbReference type="PIRNR" id="PIRNR000194"/>
    </source>
</evidence>
<evidence type="ECO:0000313" key="11">
    <source>
        <dbReference type="EMBL" id="TDH34212.1"/>
    </source>
</evidence>
<sequence length="194" mass="21224">MNPIRISPRRSRFDRVTEPDLKTLSPKTPEIVIVAAVADNGVIGRDGDMPWQLSSDLRRFKAITMGKPVVMGRKTFDSIGKPLPGRPNIVISRSAAAIDGAIVTPGLDAALEKAASLIEGDTTEICVIGGGEIYRQALERADRLEITHVEGRVDGDTVFPAIDPDVWTLESEERVCAGERDSHDMRFAVYRRTA</sequence>
<evidence type="ECO:0000256" key="4">
    <source>
        <dbReference type="ARBA" id="ARBA00022563"/>
    </source>
</evidence>
<dbReference type="PRINTS" id="PR00070">
    <property type="entry name" value="DHFR"/>
</dbReference>
<evidence type="ECO:0000256" key="3">
    <source>
        <dbReference type="ARBA" id="ARBA00012856"/>
    </source>
</evidence>
<dbReference type="Pfam" id="PF00186">
    <property type="entry name" value="DHFR_1"/>
    <property type="match status" value="1"/>
</dbReference>
<evidence type="ECO:0000256" key="1">
    <source>
        <dbReference type="ARBA" id="ARBA00004903"/>
    </source>
</evidence>
<evidence type="ECO:0000313" key="12">
    <source>
        <dbReference type="Proteomes" id="UP000295131"/>
    </source>
</evidence>
<dbReference type="OrthoDB" id="9804315at2"/>
<proteinExistence type="inferred from homology"/>
<dbReference type="EMBL" id="SMSI01000004">
    <property type="protein sequence ID" value="TDH34212.1"/>
    <property type="molecule type" value="Genomic_DNA"/>
</dbReference>
<dbReference type="PANTHER" id="PTHR48069">
    <property type="entry name" value="DIHYDROFOLATE REDUCTASE"/>
    <property type="match status" value="1"/>
</dbReference>
<dbReference type="PROSITE" id="PS51330">
    <property type="entry name" value="DHFR_2"/>
    <property type="match status" value="1"/>
</dbReference>
<evidence type="ECO:0000256" key="6">
    <source>
        <dbReference type="ARBA" id="ARBA00023002"/>
    </source>
</evidence>
<comment type="caution">
    <text evidence="11">The sequence shown here is derived from an EMBL/GenBank/DDBJ whole genome shotgun (WGS) entry which is preliminary data.</text>
</comment>
<dbReference type="InterPro" id="IPR001796">
    <property type="entry name" value="DHFR_dom"/>
</dbReference>
<evidence type="ECO:0000256" key="2">
    <source>
        <dbReference type="ARBA" id="ARBA00009539"/>
    </source>
</evidence>
<evidence type="ECO:0000259" key="10">
    <source>
        <dbReference type="PROSITE" id="PS51330"/>
    </source>
</evidence>
<dbReference type="GO" id="GO:0046452">
    <property type="term" value="P:dihydrofolate metabolic process"/>
    <property type="evidence" value="ECO:0007669"/>
    <property type="project" value="TreeGrafter"/>
</dbReference>
<keyword evidence="6 8" id="KW-0560">Oxidoreductase</keyword>
<keyword evidence="5 8" id="KW-0521">NADP</keyword>
<gene>
    <name evidence="11" type="ORF">E2A64_16160</name>
</gene>
<dbReference type="InterPro" id="IPR012259">
    <property type="entry name" value="DHFR"/>
</dbReference>
<accession>A0A4R5PHC5</accession>
<dbReference type="Proteomes" id="UP000295131">
    <property type="component" value="Unassembled WGS sequence"/>
</dbReference>
<dbReference type="PANTHER" id="PTHR48069:SF3">
    <property type="entry name" value="DIHYDROFOLATE REDUCTASE"/>
    <property type="match status" value="1"/>
</dbReference>
<feature type="domain" description="DHFR" evidence="10">
    <location>
        <begin position="30"/>
        <end position="192"/>
    </location>
</feature>
<dbReference type="GO" id="GO:0046654">
    <property type="term" value="P:tetrahydrofolate biosynthetic process"/>
    <property type="evidence" value="ECO:0007669"/>
    <property type="project" value="UniProtKB-UniPathway"/>
</dbReference>
<keyword evidence="12" id="KW-1185">Reference proteome</keyword>
<dbReference type="PIRSF" id="PIRSF000194">
    <property type="entry name" value="DHFR"/>
    <property type="match status" value="1"/>
</dbReference>
<dbReference type="GO" id="GO:0005829">
    <property type="term" value="C:cytosol"/>
    <property type="evidence" value="ECO:0007669"/>
    <property type="project" value="TreeGrafter"/>
</dbReference>
<comment type="function">
    <text evidence="7 8">Key enzyme in folate metabolism. Catalyzes an essential reaction for de novo glycine and purine synthesis, and for DNA precursor synthesis.</text>
</comment>
<dbReference type="EC" id="1.5.1.3" evidence="3 8"/>
<comment type="pathway">
    <text evidence="1 8">Cofactor biosynthesis; tetrahydrofolate biosynthesis; 5,6,7,8-tetrahydrofolate from 7,8-dihydrofolate: step 1/1.</text>
</comment>
<dbReference type="InterPro" id="IPR017925">
    <property type="entry name" value="DHFR_CS"/>
</dbReference>
<comment type="catalytic activity">
    <reaction evidence="8">
        <text>(6S)-5,6,7,8-tetrahydrofolate + NADP(+) = 7,8-dihydrofolate + NADPH + H(+)</text>
        <dbReference type="Rhea" id="RHEA:15009"/>
        <dbReference type="ChEBI" id="CHEBI:15378"/>
        <dbReference type="ChEBI" id="CHEBI:57451"/>
        <dbReference type="ChEBI" id="CHEBI:57453"/>
        <dbReference type="ChEBI" id="CHEBI:57783"/>
        <dbReference type="ChEBI" id="CHEBI:58349"/>
        <dbReference type="EC" id="1.5.1.3"/>
    </reaction>
</comment>
<dbReference type="GO" id="GO:0070401">
    <property type="term" value="F:NADP+ binding"/>
    <property type="evidence" value="ECO:0007669"/>
    <property type="project" value="UniProtKB-ARBA"/>
</dbReference>
<name>A0A4R5PHC5_9HYPH</name>
<dbReference type="FunFam" id="3.40.430.10:FF:000001">
    <property type="entry name" value="Dihydrofolate reductase"/>
    <property type="match status" value="1"/>
</dbReference>
<dbReference type="AlphaFoldDB" id="A0A4R5PHC5"/>
<dbReference type="CDD" id="cd00209">
    <property type="entry name" value="DHFR"/>
    <property type="match status" value="1"/>
</dbReference>
<dbReference type="GO" id="GO:0004146">
    <property type="term" value="F:dihydrofolate reductase activity"/>
    <property type="evidence" value="ECO:0007669"/>
    <property type="project" value="UniProtKB-EC"/>
</dbReference>
<keyword evidence="4 8" id="KW-0554">One-carbon metabolism</keyword>
<dbReference type="SUPFAM" id="SSF53597">
    <property type="entry name" value="Dihydrofolate reductase-like"/>
    <property type="match status" value="1"/>
</dbReference>
<evidence type="ECO:0000256" key="9">
    <source>
        <dbReference type="RuleBase" id="RU004474"/>
    </source>
</evidence>
<dbReference type="GO" id="GO:0046655">
    <property type="term" value="P:folic acid metabolic process"/>
    <property type="evidence" value="ECO:0007669"/>
    <property type="project" value="TreeGrafter"/>
</dbReference>
<dbReference type="InterPro" id="IPR024072">
    <property type="entry name" value="DHFR-like_dom_sf"/>
</dbReference>
<organism evidence="11 12">
    <name type="scientific">Pseudohoeflea suaedae</name>
    <dbReference type="NCBI Taxonomy" id="877384"/>
    <lineage>
        <taxon>Bacteria</taxon>
        <taxon>Pseudomonadati</taxon>
        <taxon>Pseudomonadota</taxon>
        <taxon>Alphaproteobacteria</taxon>
        <taxon>Hyphomicrobiales</taxon>
        <taxon>Rhizobiaceae</taxon>
        <taxon>Pseudohoeflea</taxon>
    </lineage>
</organism>
<evidence type="ECO:0000256" key="7">
    <source>
        <dbReference type="ARBA" id="ARBA00025067"/>
    </source>
</evidence>